<feature type="signal peptide" evidence="2">
    <location>
        <begin position="1"/>
        <end position="19"/>
    </location>
</feature>
<dbReference type="EnsemblMetazoa" id="XM_028293640.2">
    <property type="protein sequence ID" value="XP_028149441.1"/>
    <property type="gene ID" value="LOC114342831"/>
</dbReference>
<evidence type="ECO:0000256" key="2">
    <source>
        <dbReference type="SAM" id="SignalP"/>
    </source>
</evidence>
<dbReference type="RefSeq" id="XP_028149441.1">
    <property type="nucleotide sequence ID" value="XM_028293640.1"/>
</dbReference>
<name>A0A6P7GHV1_DIAVI</name>
<accession>A0A6P7GHV1</accession>
<dbReference type="OrthoDB" id="6620433at2759"/>
<feature type="compositionally biased region" description="Polar residues" evidence="1">
    <location>
        <begin position="157"/>
        <end position="169"/>
    </location>
</feature>
<evidence type="ECO:0000256" key="1">
    <source>
        <dbReference type="SAM" id="MobiDB-lite"/>
    </source>
</evidence>
<evidence type="ECO:0000313" key="3">
    <source>
        <dbReference type="EnsemblMetazoa" id="XP_028149441.1"/>
    </source>
</evidence>
<gene>
    <name evidence="5" type="primary">LOC114342831</name>
</gene>
<reference evidence="3" key="2">
    <citation type="submission" date="2025-05" db="UniProtKB">
        <authorList>
            <consortium name="EnsemblMetazoa"/>
        </authorList>
    </citation>
    <scope>IDENTIFICATION</scope>
</reference>
<feature type="region of interest" description="Disordered" evidence="1">
    <location>
        <begin position="132"/>
        <end position="199"/>
    </location>
</feature>
<dbReference type="AlphaFoldDB" id="A0A6P7GHV1"/>
<reference evidence="5" key="1">
    <citation type="submission" date="2025-04" db="UniProtKB">
        <authorList>
            <consortium name="RefSeq"/>
        </authorList>
    </citation>
    <scope>IDENTIFICATION</scope>
    <source>
        <tissue evidence="5">Whole insect</tissue>
    </source>
</reference>
<proteinExistence type="predicted"/>
<dbReference type="InParanoid" id="A0A6P7GHV1"/>
<protein>
    <submittedName>
        <fullName evidence="5">Uncharacterized protein LOC114342831</fullName>
    </submittedName>
</protein>
<keyword evidence="2" id="KW-0732">Signal</keyword>
<organism evidence="5">
    <name type="scientific">Diabrotica virgifera virgifera</name>
    <name type="common">western corn rootworm</name>
    <dbReference type="NCBI Taxonomy" id="50390"/>
    <lineage>
        <taxon>Eukaryota</taxon>
        <taxon>Metazoa</taxon>
        <taxon>Ecdysozoa</taxon>
        <taxon>Arthropoda</taxon>
        <taxon>Hexapoda</taxon>
        <taxon>Insecta</taxon>
        <taxon>Pterygota</taxon>
        <taxon>Neoptera</taxon>
        <taxon>Endopterygota</taxon>
        <taxon>Coleoptera</taxon>
        <taxon>Polyphaga</taxon>
        <taxon>Cucujiformia</taxon>
        <taxon>Chrysomeloidea</taxon>
        <taxon>Chrysomelidae</taxon>
        <taxon>Galerucinae</taxon>
        <taxon>Diabroticina</taxon>
        <taxon>Diabroticites</taxon>
        <taxon>Diabrotica</taxon>
    </lineage>
</organism>
<evidence type="ECO:0000313" key="5">
    <source>
        <dbReference type="RefSeq" id="XP_028149441.1"/>
    </source>
</evidence>
<feature type="chain" id="PRO_5027777368" evidence="2">
    <location>
        <begin position="20"/>
        <end position="199"/>
    </location>
</feature>
<evidence type="ECO:0000313" key="4">
    <source>
        <dbReference type="Proteomes" id="UP001652700"/>
    </source>
</evidence>
<dbReference type="KEGG" id="dvv:114342831"/>
<sequence length="199" mass="21654">MNALTTFIAICCLSVTAKARPGIGSTKLEGIPDLQTFGGISYPKYDILHLGEYSKGFVPGDTIHESKHETITVPKPYPVKIPVPHPYPVHISKPYPVVETKYVKVPYAVPHEIVKHVPVPVEVPKPYPVSVHEHGDSHGAGSSPVYGVQNGGEHYGTSEQVSNYETQEPNIEEGGLSGHQENSLTDGNPGWVPVEHHEE</sequence>
<dbReference type="GeneID" id="114342831"/>
<keyword evidence="4" id="KW-1185">Reference proteome</keyword>
<dbReference type="Proteomes" id="UP001652700">
    <property type="component" value="Unplaced"/>
</dbReference>